<organism evidence="1 2">
    <name type="scientific">Candidatus Lokiarchaeum ossiferum</name>
    <dbReference type="NCBI Taxonomy" id="2951803"/>
    <lineage>
        <taxon>Archaea</taxon>
        <taxon>Promethearchaeati</taxon>
        <taxon>Promethearchaeota</taxon>
        <taxon>Promethearchaeia</taxon>
        <taxon>Promethearchaeales</taxon>
        <taxon>Promethearchaeaceae</taxon>
        <taxon>Candidatus Lokiarchaeum</taxon>
    </lineage>
</organism>
<protein>
    <submittedName>
        <fullName evidence="1">Uncharacterized protein</fullName>
    </submittedName>
</protein>
<keyword evidence="2" id="KW-1185">Reference proteome</keyword>
<evidence type="ECO:0000313" key="1">
    <source>
        <dbReference type="EMBL" id="UYP46769.1"/>
    </source>
</evidence>
<name>A0ABY6HWD5_9ARCH</name>
<dbReference type="EMBL" id="CP104013">
    <property type="protein sequence ID" value="UYP46769.1"/>
    <property type="molecule type" value="Genomic_DNA"/>
</dbReference>
<accession>A0ABY6HWD5</accession>
<gene>
    <name evidence="1" type="ORF">NEF87_003054</name>
</gene>
<reference evidence="1" key="1">
    <citation type="submission" date="2022-09" db="EMBL/GenBank/DDBJ databases">
        <title>Actin cytoskeleton and complex cell architecture in an #Asgard archaeon.</title>
        <authorList>
            <person name="Ponce Toledo R.I."/>
            <person name="Schleper C."/>
            <person name="Rodrigues Oliveira T."/>
            <person name="Wollweber F."/>
            <person name="Xu J."/>
            <person name="Rittmann S."/>
            <person name="Klingl A."/>
            <person name="Pilhofer M."/>
        </authorList>
    </citation>
    <scope>NUCLEOTIDE SEQUENCE</scope>
    <source>
        <strain evidence="1">B-35</strain>
    </source>
</reference>
<dbReference type="Proteomes" id="UP001208689">
    <property type="component" value="Chromosome"/>
</dbReference>
<sequence length="42" mass="4678">MPTLGETIIKILKRLDDIEKKIDSLVDSTNISVDLSSRDSAF</sequence>
<evidence type="ECO:0000313" key="2">
    <source>
        <dbReference type="Proteomes" id="UP001208689"/>
    </source>
</evidence>
<proteinExistence type="predicted"/>